<keyword evidence="10 15" id="KW-0798">TonB box</keyword>
<evidence type="ECO:0000256" key="15">
    <source>
        <dbReference type="RuleBase" id="RU003357"/>
    </source>
</evidence>
<dbReference type="FunFam" id="2.40.170.20:FF:000005">
    <property type="entry name" value="TonB-dependent siderophore receptor"/>
    <property type="match status" value="1"/>
</dbReference>
<evidence type="ECO:0000256" key="12">
    <source>
        <dbReference type="ARBA" id="ARBA00023170"/>
    </source>
</evidence>
<keyword evidence="7 16" id="KW-0732">Signal</keyword>
<dbReference type="EMBL" id="CP021435">
    <property type="protein sequence ID" value="ATJ83718.1"/>
    <property type="molecule type" value="Genomic_DNA"/>
</dbReference>
<evidence type="ECO:0000256" key="16">
    <source>
        <dbReference type="SAM" id="SignalP"/>
    </source>
</evidence>
<reference evidence="19 20" key="1">
    <citation type="journal article" date="2017" name="Sci. Rep.">
        <title>Revealing the Saline Adaptation Strategies of the Halophilic Bacterium Halomonas beimenensis through High-throughput Omics and Transposon Mutagenesis Approaches.</title>
        <authorList>
            <person name="Chen Y.H."/>
            <person name="Lin S.S."/>
            <person name="Shyu Y.T."/>
        </authorList>
    </citation>
    <scope>NUCLEOTIDE SEQUENCE [LARGE SCALE GENOMIC DNA]</scope>
    <source>
        <strain evidence="19 20">NTU-111</strain>
    </source>
</reference>
<evidence type="ECO:0000256" key="3">
    <source>
        <dbReference type="ARBA" id="ARBA00022448"/>
    </source>
</evidence>
<dbReference type="Pfam" id="PF00593">
    <property type="entry name" value="TonB_dep_Rec_b-barrel"/>
    <property type="match status" value="1"/>
</dbReference>
<keyword evidence="8" id="KW-0408">Iron</keyword>
<keyword evidence="5" id="KW-0410">Iron transport</keyword>
<keyword evidence="12 19" id="KW-0675">Receptor</keyword>
<dbReference type="SUPFAM" id="SSF56935">
    <property type="entry name" value="Porins"/>
    <property type="match status" value="1"/>
</dbReference>
<dbReference type="RefSeq" id="WP_097790008.1">
    <property type="nucleotide sequence ID" value="NZ_BAAADT010000011.1"/>
</dbReference>
<dbReference type="Proteomes" id="UP000219993">
    <property type="component" value="Chromosome"/>
</dbReference>
<feature type="chain" id="PRO_5012922949" evidence="16">
    <location>
        <begin position="25"/>
        <end position="693"/>
    </location>
</feature>
<organism evidence="19 20">
    <name type="scientific">Halomonas beimenensis</name>
    <dbReference type="NCBI Taxonomy" id="475662"/>
    <lineage>
        <taxon>Bacteria</taxon>
        <taxon>Pseudomonadati</taxon>
        <taxon>Pseudomonadota</taxon>
        <taxon>Gammaproteobacteria</taxon>
        <taxon>Oceanospirillales</taxon>
        <taxon>Halomonadaceae</taxon>
        <taxon>Halomonas</taxon>
    </lineage>
</organism>
<feature type="domain" description="TonB-dependent receptor-like beta-barrel" evidence="17">
    <location>
        <begin position="238"/>
        <end position="662"/>
    </location>
</feature>
<keyword evidence="11 14" id="KW-0472">Membrane</keyword>
<dbReference type="InterPro" id="IPR000531">
    <property type="entry name" value="Beta-barrel_TonB"/>
</dbReference>
<evidence type="ECO:0000313" key="19">
    <source>
        <dbReference type="EMBL" id="ATJ83718.1"/>
    </source>
</evidence>
<evidence type="ECO:0000313" key="20">
    <source>
        <dbReference type="Proteomes" id="UP000219993"/>
    </source>
</evidence>
<evidence type="ECO:0000259" key="18">
    <source>
        <dbReference type="Pfam" id="PF07715"/>
    </source>
</evidence>
<dbReference type="FunFam" id="2.170.130.10:FF:000001">
    <property type="entry name" value="Catecholate siderophore TonB-dependent receptor"/>
    <property type="match status" value="1"/>
</dbReference>
<dbReference type="GO" id="GO:0038023">
    <property type="term" value="F:signaling receptor activity"/>
    <property type="evidence" value="ECO:0007669"/>
    <property type="project" value="InterPro"/>
</dbReference>
<dbReference type="OrthoDB" id="127311at2"/>
<keyword evidence="3 14" id="KW-0813">Transport</keyword>
<evidence type="ECO:0000256" key="1">
    <source>
        <dbReference type="ARBA" id="ARBA00004571"/>
    </source>
</evidence>
<evidence type="ECO:0000256" key="10">
    <source>
        <dbReference type="ARBA" id="ARBA00023077"/>
    </source>
</evidence>
<proteinExistence type="inferred from homology"/>
<dbReference type="InterPro" id="IPR039426">
    <property type="entry name" value="TonB-dep_rcpt-like"/>
</dbReference>
<comment type="subcellular location">
    <subcellularLocation>
        <location evidence="1 14">Cell outer membrane</location>
        <topology evidence="1 14">Multi-pass membrane protein</topology>
    </subcellularLocation>
</comment>
<dbReference type="NCBIfam" id="TIGR01783">
    <property type="entry name" value="TonB-siderophor"/>
    <property type="match status" value="1"/>
</dbReference>
<dbReference type="Gene3D" id="2.170.130.10">
    <property type="entry name" value="TonB-dependent receptor, plug domain"/>
    <property type="match status" value="1"/>
</dbReference>
<evidence type="ECO:0000256" key="13">
    <source>
        <dbReference type="ARBA" id="ARBA00023237"/>
    </source>
</evidence>
<evidence type="ECO:0000256" key="8">
    <source>
        <dbReference type="ARBA" id="ARBA00023004"/>
    </source>
</evidence>
<feature type="signal peptide" evidence="16">
    <location>
        <begin position="1"/>
        <end position="24"/>
    </location>
</feature>
<dbReference type="PROSITE" id="PS52016">
    <property type="entry name" value="TONB_DEPENDENT_REC_3"/>
    <property type="match status" value="1"/>
</dbReference>
<keyword evidence="13 14" id="KW-0998">Cell outer membrane</keyword>
<accession>A0A291PA25</accession>
<dbReference type="CDD" id="cd01347">
    <property type="entry name" value="ligand_gated_channel"/>
    <property type="match status" value="1"/>
</dbReference>
<sequence length="693" mass="76162">MPTPRPLALAVSLAAAGMALAAHAEDAEQLSTLTVTAEAATKTETPFNETPQSVSIVESEEWEARGAETVQRAADYTPGVYTNQVGASNRYDYLILRGFTDGSVNNTFLDGLKVMSDGGSFSSLVIDPWFLERIEVVKGPASVLYGRASPGGLVAQTSKRPEFERGGELRLGAGNNAQRSAAFDLTGPLDDERRLAFRLTGLVRAADTQFGPVEEERYAFAPQLTWDMTDATSLTLHAYLHKDPEGGSHSGLPFEGTVEDRNGRRIANTFFEGEEDFEKFEREQTMVGYELEHRFNDALTGRQRLRYTESDVELQQVYAFGWASATELNRYFSSGDESLEALAVDNQLEARLTTGAVEHTLLTGVDYQQLDNDVVWGSGAFPAIDAFDPEYGAEPTAMYPDIRRKRELEQTGLYLQDQLAVGNWRLNLGGRHDWVDITNTDRDSGAESTLDDTQFSGRAGVLYLFGNGLAPYASYTTSFSPNSATDQNGDLIEPSQGEQVETGLKFQPAGTQDRYSLALFHITQENLATKRASESFHRATGEIESRGVELEAHTRLTENLRLQAGYSYTDVTLEKTDDANEGNTDNWVPRHQASVWGQYAFQQGGLAGLDAGLGVRYYADIYADEANTEKVPDYTVVDATLGYDLAELGLEGVSARLNVTNLLDEEYVSGCSSINFCYFGAERSVKATVSYDF</sequence>
<dbReference type="InterPro" id="IPR012910">
    <property type="entry name" value="Plug_dom"/>
</dbReference>
<keyword evidence="4 14" id="KW-1134">Transmembrane beta strand</keyword>
<name>A0A291PA25_9GAMM</name>
<keyword evidence="20" id="KW-1185">Reference proteome</keyword>
<protein>
    <submittedName>
        <fullName evidence="19">Ferrichrome-iron receptor</fullName>
    </submittedName>
</protein>
<dbReference type="InterPro" id="IPR036942">
    <property type="entry name" value="Beta-barrel_TonB_sf"/>
</dbReference>
<keyword evidence="6 14" id="KW-0812">Transmembrane</keyword>
<evidence type="ECO:0000256" key="5">
    <source>
        <dbReference type="ARBA" id="ARBA00022496"/>
    </source>
</evidence>
<evidence type="ECO:0000256" key="6">
    <source>
        <dbReference type="ARBA" id="ARBA00022692"/>
    </source>
</evidence>
<evidence type="ECO:0000256" key="4">
    <source>
        <dbReference type="ARBA" id="ARBA00022452"/>
    </source>
</evidence>
<gene>
    <name evidence="19" type="ORF">BEI_2731</name>
</gene>
<dbReference type="KEGG" id="hbe:BEI_2731"/>
<evidence type="ECO:0000256" key="2">
    <source>
        <dbReference type="ARBA" id="ARBA00009810"/>
    </source>
</evidence>
<dbReference type="AlphaFoldDB" id="A0A291PA25"/>
<dbReference type="Pfam" id="PF07715">
    <property type="entry name" value="Plug"/>
    <property type="match status" value="1"/>
</dbReference>
<dbReference type="InterPro" id="IPR010105">
    <property type="entry name" value="TonB_sidphr_rcpt"/>
</dbReference>
<dbReference type="GO" id="GO:0015891">
    <property type="term" value="P:siderophore transport"/>
    <property type="evidence" value="ECO:0007669"/>
    <property type="project" value="InterPro"/>
</dbReference>
<evidence type="ECO:0000256" key="14">
    <source>
        <dbReference type="PROSITE-ProRule" id="PRU01360"/>
    </source>
</evidence>
<dbReference type="GO" id="GO:0015344">
    <property type="term" value="F:siderophore uptake transmembrane transporter activity"/>
    <property type="evidence" value="ECO:0007669"/>
    <property type="project" value="TreeGrafter"/>
</dbReference>
<evidence type="ECO:0000256" key="9">
    <source>
        <dbReference type="ARBA" id="ARBA00023065"/>
    </source>
</evidence>
<dbReference type="Gene3D" id="2.40.170.20">
    <property type="entry name" value="TonB-dependent receptor, beta-barrel domain"/>
    <property type="match status" value="1"/>
</dbReference>
<dbReference type="GO" id="GO:0009279">
    <property type="term" value="C:cell outer membrane"/>
    <property type="evidence" value="ECO:0007669"/>
    <property type="project" value="UniProtKB-SubCell"/>
</dbReference>
<dbReference type="PANTHER" id="PTHR32552:SF68">
    <property type="entry name" value="FERRICHROME OUTER MEMBRANE TRANSPORTER_PHAGE RECEPTOR"/>
    <property type="match status" value="1"/>
</dbReference>
<dbReference type="PANTHER" id="PTHR32552">
    <property type="entry name" value="FERRICHROME IRON RECEPTOR-RELATED"/>
    <property type="match status" value="1"/>
</dbReference>
<comment type="similarity">
    <text evidence="2 14 15">Belongs to the TonB-dependent receptor family.</text>
</comment>
<evidence type="ECO:0000256" key="11">
    <source>
        <dbReference type="ARBA" id="ARBA00023136"/>
    </source>
</evidence>
<feature type="domain" description="TonB-dependent receptor plug" evidence="18">
    <location>
        <begin position="48"/>
        <end position="152"/>
    </location>
</feature>
<evidence type="ECO:0000259" key="17">
    <source>
        <dbReference type="Pfam" id="PF00593"/>
    </source>
</evidence>
<evidence type="ECO:0000256" key="7">
    <source>
        <dbReference type="ARBA" id="ARBA00022729"/>
    </source>
</evidence>
<keyword evidence="9" id="KW-0406">Ion transport</keyword>
<dbReference type="InterPro" id="IPR037066">
    <property type="entry name" value="Plug_dom_sf"/>
</dbReference>